<accession>A0A223D560</accession>
<evidence type="ECO:0000259" key="2">
    <source>
        <dbReference type="Pfam" id="PF01370"/>
    </source>
</evidence>
<keyword evidence="4" id="KW-1185">Reference proteome</keyword>
<dbReference type="OrthoDB" id="181047at2"/>
<dbReference type="PANTHER" id="PTHR43574">
    <property type="entry name" value="EPIMERASE-RELATED"/>
    <property type="match status" value="1"/>
</dbReference>
<dbReference type="KEGG" id="tab:CIG75_18505"/>
<dbReference type="InterPro" id="IPR001509">
    <property type="entry name" value="Epimerase_deHydtase"/>
</dbReference>
<evidence type="ECO:0000313" key="4">
    <source>
        <dbReference type="Proteomes" id="UP000214688"/>
    </source>
</evidence>
<keyword evidence="1" id="KW-0520">NAD</keyword>
<dbReference type="EMBL" id="CP022657">
    <property type="protein sequence ID" value="ASS76732.1"/>
    <property type="molecule type" value="Genomic_DNA"/>
</dbReference>
<dbReference type="InterPro" id="IPR036291">
    <property type="entry name" value="NAD(P)-bd_dom_sf"/>
</dbReference>
<name>A0A223D560_9BACL</name>
<dbReference type="Pfam" id="PF01370">
    <property type="entry name" value="Epimerase"/>
    <property type="match status" value="1"/>
</dbReference>
<dbReference type="Proteomes" id="UP000214688">
    <property type="component" value="Chromosome"/>
</dbReference>
<evidence type="ECO:0000256" key="1">
    <source>
        <dbReference type="ARBA" id="ARBA00023027"/>
    </source>
</evidence>
<dbReference type="Gene3D" id="3.40.50.720">
    <property type="entry name" value="NAD(P)-binding Rossmann-like Domain"/>
    <property type="match status" value="1"/>
</dbReference>
<gene>
    <name evidence="3" type="ORF">CIG75_18505</name>
</gene>
<reference evidence="3 4" key="1">
    <citation type="journal article" date="2015" name="Int. J. Syst. Evol. Microbiol.">
        <title>Tumebacillus algifaecis sp. nov., isolated from decomposing algal scum.</title>
        <authorList>
            <person name="Wu Y.F."/>
            <person name="Zhang B."/>
            <person name="Xing P."/>
            <person name="Wu Q.L."/>
            <person name="Liu S.J."/>
        </authorList>
    </citation>
    <scope>NUCLEOTIDE SEQUENCE [LARGE SCALE GENOMIC DNA]</scope>
    <source>
        <strain evidence="3 4">THMBR28</strain>
    </source>
</reference>
<organism evidence="3 4">
    <name type="scientific">Tumebacillus algifaecis</name>
    <dbReference type="NCBI Taxonomy" id="1214604"/>
    <lineage>
        <taxon>Bacteria</taxon>
        <taxon>Bacillati</taxon>
        <taxon>Bacillota</taxon>
        <taxon>Bacilli</taxon>
        <taxon>Bacillales</taxon>
        <taxon>Alicyclobacillaceae</taxon>
        <taxon>Tumebacillus</taxon>
    </lineage>
</organism>
<evidence type="ECO:0000313" key="3">
    <source>
        <dbReference type="EMBL" id="ASS76732.1"/>
    </source>
</evidence>
<sequence>MGATQKVLITGAAGFIGSHLAKRLLSEGAEVVGLDNLNDYYEVQLKRDRLAQFQDHQNFTLVEASLEDKETVERMFHEHRFDTVINLAAQAGVRYSLENPRAYIDSNVVGFLNILEGCRHHGVKHLIYASSSSVYGANTKMPFSVHQNVDHPLSLYAATKKSNELMAHTYSNLFGLPTTGLRFFTVYGPWGRPDMALFLFTKAILAGEPIKVFNHGEMKRDFTFVDDIVEGIARLTKKVPEPNPEWTGDAPDPGTSYAPYKIYNIGNNSPVQLSYFIETLEKALGKQAIKEMLPMQDGDVPATYADVDDLMRDVDFKPATSIEDGIHRFVAWYKDYYGVK</sequence>
<proteinExistence type="predicted"/>
<dbReference type="AlphaFoldDB" id="A0A223D560"/>
<dbReference type="RefSeq" id="WP_094237959.1">
    <property type="nucleotide sequence ID" value="NZ_CP022657.1"/>
</dbReference>
<protein>
    <submittedName>
        <fullName evidence="3">Capsular biosynthesis protein CpsI</fullName>
    </submittedName>
</protein>
<dbReference type="PRINTS" id="PR01713">
    <property type="entry name" value="NUCEPIMERASE"/>
</dbReference>
<feature type="domain" description="NAD-dependent epimerase/dehydratase" evidence="2">
    <location>
        <begin position="7"/>
        <end position="239"/>
    </location>
</feature>
<dbReference type="CDD" id="cd05253">
    <property type="entry name" value="UDP_GE_SDE_e"/>
    <property type="match status" value="1"/>
</dbReference>
<dbReference type="SUPFAM" id="SSF51735">
    <property type="entry name" value="NAD(P)-binding Rossmann-fold domains"/>
    <property type="match status" value="1"/>
</dbReference>